<dbReference type="SMART" id="SM00339">
    <property type="entry name" value="FH"/>
    <property type="match status" value="1"/>
</dbReference>
<dbReference type="GO" id="GO:0005634">
    <property type="term" value="C:nucleus"/>
    <property type="evidence" value="ECO:0007669"/>
    <property type="project" value="UniProtKB-SubCell"/>
</dbReference>
<evidence type="ECO:0000256" key="3">
    <source>
        <dbReference type="ARBA" id="ARBA00022843"/>
    </source>
</evidence>
<dbReference type="InterPro" id="IPR030456">
    <property type="entry name" value="TF_fork_head_CS_2"/>
</dbReference>
<keyword evidence="4 7" id="KW-0238">DNA-binding</keyword>
<dbReference type="InterPro" id="IPR001766">
    <property type="entry name" value="Fork_head_dom"/>
</dbReference>
<dbReference type="GO" id="GO:0000978">
    <property type="term" value="F:RNA polymerase II cis-regulatory region sequence-specific DNA binding"/>
    <property type="evidence" value="ECO:0007669"/>
    <property type="project" value="TreeGrafter"/>
</dbReference>
<dbReference type="GO" id="GO:0009653">
    <property type="term" value="P:anatomical structure morphogenesis"/>
    <property type="evidence" value="ECO:0007669"/>
    <property type="project" value="TreeGrafter"/>
</dbReference>
<evidence type="ECO:0000256" key="7">
    <source>
        <dbReference type="PROSITE-ProRule" id="PRU00089"/>
    </source>
</evidence>
<dbReference type="InterPro" id="IPR047514">
    <property type="entry name" value="FH_FOXL1"/>
</dbReference>
<evidence type="ECO:0000256" key="4">
    <source>
        <dbReference type="ARBA" id="ARBA00023125"/>
    </source>
</evidence>
<keyword evidence="11" id="KW-1185">Reference proteome</keyword>
<dbReference type="InterPro" id="IPR036388">
    <property type="entry name" value="WH-like_DNA-bd_sf"/>
</dbReference>
<dbReference type="GO" id="GO:0000981">
    <property type="term" value="F:DNA-binding transcription factor activity, RNA polymerase II-specific"/>
    <property type="evidence" value="ECO:0007669"/>
    <property type="project" value="TreeGrafter"/>
</dbReference>
<dbReference type="Gene3D" id="1.10.10.10">
    <property type="entry name" value="Winged helix-like DNA-binding domain superfamily/Winged helix DNA-binding domain"/>
    <property type="match status" value="1"/>
</dbReference>
<dbReference type="PROSITE" id="PS00658">
    <property type="entry name" value="FORK_HEAD_2"/>
    <property type="match status" value="1"/>
</dbReference>
<comment type="caution">
    <text evidence="10">The sequence shown here is derived from an EMBL/GenBank/DDBJ whole genome shotgun (WGS) entry which is preliminary data.</text>
</comment>
<feature type="DNA-binding region" description="Fork-head" evidence="7">
    <location>
        <begin position="104"/>
        <end position="198"/>
    </location>
</feature>
<keyword evidence="5 7" id="KW-0539">Nucleus</keyword>
<dbReference type="CDD" id="cd20027">
    <property type="entry name" value="FH_FOXL1"/>
    <property type="match status" value="1"/>
</dbReference>
<evidence type="ECO:0000256" key="1">
    <source>
        <dbReference type="ARBA" id="ARBA00022499"/>
    </source>
</evidence>
<feature type="region of interest" description="Disordered" evidence="8">
    <location>
        <begin position="199"/>
        <end position="261"/>
    </location>
</feature>
<organism evidence="10 11">
    <name type="scientific">Lymnaea stagnalis</name>
    <name type="common">Great pond snail</name>
    <name type="synonym">Helix stagnalis</name>
    <dbReference type="NCBI Taxonomy" id="6523"/>
    <lineage>
        <taxon>Eukaryota</taxon>
        <taxon>Metazoa</taxon>
        <taxon>Spiralia</taxon>
        <taxon>Lophotrochozoa</taxon>
        <taxon>Mollusca</taxon>
        <taxon>Gastropoda</taxon>
        <taxon>Heterobranchia</taxon>
        <taxon>Euthyneura</taxon>
        <taxon>Panpulmonata</taxon>
        <taxon>Hygrophila</taxon>
        <taxon>Lymnaeoidea</taxon>
        <taxon>Lymnaeidae</taxon>
        <taxon>Lymnaea</taxon>
    </lineage>
</organism>
<dbReference type="FunFam" id="1.10.10.10:FF:001472">
    <property type="entry name" value="Forkhead domain protein 1"/>
    <property type="match status" value="1"/>
</dbReference>
<proteinExistence type="predicted"/>
<dbReference type="PRINTS" id="PR00053">
    <property type="entry name" value="FORKHEAD"/>
</dbReference>
<name>A0AAV2I4I8_LYMST</name>
<keyword evidence="2" id="KW-0221">Differentiation</keyword>
<protein>
    <recommendedName>
        <fullName evidence="6">Forkhead box protein L2</fullName>
    </recommendedName>
</protein>
<reference evidence="10 11" key="1">
    <citation type="submission" date="2024-04" db="EMBL/GenBank/DDBJ databases">
        <authorList>
            <consortium name="Genoscope - CEA"/>
            <person name="William W."/>
        </authorList>
    </citation>
    <scope>NUCLEOTIDE SEQUENCE [LARGE SCALE GENOMIC DNA]</scope>
</reference>
<dbReference type="EMBL" id="CAXITT010000445">
    <property type="protein sequence ID" value="CAL1541645.1"/>
    <property type="molecule type" value="Genomic_DNA"/>
</dbReference>
<dbReference type="Proteomes" id="UP001497497">
    <property type="component" value="Unassembled WGS sequence"/>
</dbReference>
<feature type="compositionally biased region" description="Basic and acidic residues" evidence="8">
    <location>
        <begin position="233"/>
        <end position="250"/>
    </location>
</feature>
<feature type="domain" description="Fork-head" evidence="9">
    <location>
        <begin position="104"/>
        <end position="198"/>
    </location>
</feature>
<comment type="subcellular location">
    <subcellularLocation>
        <location evidence="7">Nucleus</location>
    </subcellularLocation>
</comment>
<evidence type="ECO:0000259" key="9">
    <source>
        <dbReference type="PROSITE" id="PS50039"/>
    </source>
</evidence>
<sequence>MQGFRPPTGAIPQFAVLPYPSSLLPPGYHHQYPGSVASGVGSSGQHLDLQHLPHHHHHHQQTNSHTSPLSTGGSYLSGSGLLMSQLKYSAILSELHRHREHSQKPPYSYIALISMAIKASPGRRATLNDIYNFIMERFPYYLDNKQGWQNSIRHNLSLNHCFIKVPRDKGTPGKGNYWTMDPNCDELFEEGNYRRRKRRVKIQHRGATGIGGQGDEAGHRNGTAEGDYVDNDMETRGTHSEDGVHLEDTGSVRSEGEDDGHDQNTLAWVKGQSAMSSFHDGHVAHDGQTLTDGQMKRPGYDVTQKMTGSHCPTANEGFLTARCGEDSHQHGELKVKEAVDLSKGKSVDDSGYIGDVSSIKIESPCEDVSRKHSQRAESHLHHKNVPDATAHGKTHYGDNLAGVVGIFDKSHDMRSCQSHSLNSSKRQCDKDEIVPGNIPMTDEQMVANESIYSKLRLSFGIDRLIGKGDSSGMSRHGHADNPVIGRHVDDYTLGAGTTVTSLGEYYSKMFRTDLGIDPNHLTPDTRSTIRDKGNDYCMDYERGEKRKRDVFEGIPNPPPKVIDLKTKNFDTLSLSLLPGYLTGSGRFPLGFPGGHPSSLDTMGASLDTMLMYGHPFLGSPLGMTSPGQHYQHLQQLSRSSPYVFM</sequence>
<dbReference type="Pfam" id="PF00250">
    <property type="entry name" value="Forkhead"/>
    <property type="match status" value="1"/>
</dbReference>
<dbReference type="SUPFAM" id="SSF46785">
    <property type="entry name" value="Winged helix' DNA-binding domain"/>
    <property type="match status" value="1"/>
</dbReference>
<evidence type="ECO:0000256" key="6">
    <source>
        <dbReference type="ARBA" id="ARBA00034872"/>
    </source>
</evidence>
<evidence type="ECO:0000256" key="8">
    <source>
        <dbReference type="SAM" id="MobiDB-lite"/>
    </source>
</evidence>
<dbReference type="PANTHER" id="PTHR11829">
    <property type="entry name" value="FORKHEAD BOX PROTEIN"/>
    <property type="match status" value="1"/>
</dbReference>
<keyword evidence="3" id="KW-0832">Ubl conjugation</keyword>
<dbReference type="AlphaFoldDB" id="A0AAV2I4I8"/>
<dbReference type="PANTHER" id="PTHR11829:SF411">
    <property type="entry name" value="FORKHEAD BOX PROTEIN L2"/>
    <property type="match status" value="1"/>
</dbReference>
<dbReference type="PROSITE" id="PS00657">
    <property type="entry name" value="FORK_HEAD_1"/>
    <property type="match status" value="1"/>
</dbReference>
<gene>
    <name evidence="10" type="ORF">GSLYS_00015251001</name>
</gene>
<evidence type="ECO:0000313" key="11">
    <source>
        <dbReference type="Proteomes" id="UP001497497"/>
    </source>
</evidence>
<accession>A0AAV2I4I8</accession>
<feature type="region of interest" description="Disordered" evidence="8">
    <location>
        <begin position="53"/>
        <end position="72"/>
    </location>
</feature>
<dbReference type="InterPro" id="IPR018122">
    <property type="entry name" value="TF_fork_head_CS_1"/>
</dbReference>
<dbReference type="InterPro" id="IPR050211">
    <property type="entry name" value="FOX_domain-containing"/>
</dbReference>
<keyword evidence="1" id="KW-1017">Isopeptide bond</keyword>
<dbReference type="GO" id="GO:0030154">
    <property type="term" value="P:cell differentiation"/>
    <property type="evidence" value="ECO:0007669"/>
    <property type="project" value="UniProtKB-KW"/>
</dbReference>
<dbReference type="PROSITE" id="PS50039">
    <property type="entry name" value="FORK_HEAD_3"/>
    <property type="match status" value="1"/>
</dbReference>
<evidence type="ECO:0000256" key="2">
    <source>
        <dbReference type="ARBA" id="ARBA00022782"/>
    </source>
</evidence>
<evidence type="ECO:0000256" key="5">
    <source>
        <dbReference type="ARBA" id="ARBA00023242"/>
    </source>
</evidence>
<dbReference type="InterPro" id="IPR036390">
    <property type="entry name" value="WH_DNA-bd_sf"/>
</dbReference>
<evidence type="ECO:0000313" key="10">
    <source>
        <dbReference type="EMBL" id="CAL1541645.1"/>
    </source>
</evidence>